<proteinExistence type="predicted"/>
<dbReference type="HOGENOM" id="CLU_986708_0_0_0"/>
<reference evidence="1 2" key="1">
    <citation type="journal article" date="2012" name="Stand. Genomic Sci.">
        <title>Complete genome sequence of Terriglobus saanensis type strain SP1PR4(T), an Acidobacteria from tundra soil.</title>
        <authorList>
            <person name="Rawat S.R."/>
            <person name="Mannisto M.K."/>
            <person name="Starovoytov V."/>
            <person name="Goodwin L."/>
            <person name="Nolan M."/>
            <person name="Hauser L."/>
            <person name="Land M."/>
            <person name="Davenport K.W."/>
            <person name="Woyke T."/>
            <person name="Haggblom M.M."/>
        </authorList>
    </citation>
    <scope>NUCLEOTIDE SEQUENCE</scope>
    <source>
        <strain evidence="2">ATCC BAA-1853 / DSM 23119 / SP1PR4</strain>
    </source>
</reference>
<dbReference type="Proteomes" id="UP000006844">
    <property type="component" value="Chromosome"/>
</dbReference>
<organism evidence="1 2">
    <name type="scientific">Terriglobus saanensis (strain ATCC BAA-1853 / DSM 23119 / SP1PR4)</name>
    <dbReference type="NCBI Taxonomy" id="401053"/>
    <lineage>
        <taxon>Bacteria</taxon>
        <taxon>Pseudomonadati</taxon>
        <taxon>Acidobacteriota</taxon>
        <taxon>Terriglobia</taxon>
        <taxon>Terriglobales</taxon>
        <taxon>Acidobacteriaceae</taxon>
        <taxon>Terriglobus</taxon>
    </lineage>
</organism>
<keyword evidence="2" id="KW-1185">Reference proteome</keyword>
<accession>E8V3H4</accession>
<dbReference type="eggNOG" id="ENOG50341TQ">
    <property type="taxonomic scope" value="Bacteria"/>
</dbReference>
<gene>
    <name evidence="1" type="ordered locus">AciPR4_2814</name>
</gene>
<dbReference type="AlphaFoldDB" id="E8V3H4"/>
<protein>
    <recommendedName>
        <fullName evidence="3">NIPSNAP family containing protein</fullName>
    </recommendedName>
</protein>
<name>E8V3H4_TERSS</name>
<evidence type="ECO:0000313" key="2">
    <source>
        <dbReference type="Proteomes" id="UP000006844"/>
    </source>
</evidence>
<dbReference type="EMBL" id="CP002467">
    <property type="protein sequence ID" value="ADV83587.1"/>
    <property type="molecule type" value="Genomic_DNA"/>
</dbReference>
<evidence type="ECO:0008006" key="3">
    <source>
        <dbReference type="Google" id="ProtNLM"/>
    </source>
</evidence>
<dbReference type="KEGG" id="tsa:AciPR4_2814"/>
<dbReference type="STRING" id="401053.AciPR4_2814"/>
<sequence length="282" mass="31691">MAVASCLELCVGVGLRARHCMTRLWQARLLLFFVGVLQLSTASGLAAGSEGGPRQLLITYRCAAVDRPAFRSYLQDQEGAMLEKLKSEGVLKGYQILFNPFVTTGTWDAMTILNFSNYASTQRWKEIERKSPGGLSAAGLKLAKPIQTYSADLEWEGSDKAPGSASKRVFYVIPYNYNSLDQYKAYVDGYVIPQVQGWIKEGVLSRYSIYLNRYSVGDPWDALFIYEYRDLEDFGKREETVAKVRGPLRNDPEWKHLNDIKATIRSETENTIAELIVGDANL</sequence>
<evidence type="ECO:0000313" key="1">
    <source>
        <dbReference type="EMBL" id="ADV83587.1"/>
    </source>
</evidence>